<evidence type="ECO:0000256" key="1">
    <source>
        <dbReference type="ARBA" id="ARBA00001933"/>
    </source>
</evidence>
<keyword evidence="3" id="KW-0663">Pyridoxal phosphate</keyword>
<dbReference type="Gene3D" id="3.90.1150.10">
    <property type="entry name" value="Aspartate Aminotransferase, domain 1"/>
    <property type="match status" value="1"/>
</dbReference>
<keyword evidence="5" id="KW-0614">Plasmid</keyword>
<dbReference type="InterPro" id="IPR050087">
    <property type="entry name" value="AON_synthase_class-II"/>
</dbReference>
<geneLocation type="plasmid" evidence="5 6">
    <name>pPPrrn</name>
</geneLocation>
<comment type="cofactor">
    <cofactor evidence="1">
        <name>pyridoxal 5'-phosphate</name>
        <dbReference type="ChEBI" id="CHEBI:597326"/>
    </cofactor>
</comment>
<sequence>MYEDYQNQLNILSEKGNLRSLKEIEPLGGPWVQYQGKRMLNLSSNDYLGIAHDPQHLRNFYAQITEDALFDQFGLSATSSRLLTGNHPAYGEFERLLCHYYQKTGALLFNSGYHANVGILPALLGKKDLILSDKLNHASIIDGARLCDADLIRYRHLNYEHLRSFLKKYRHKYEQVVIITETIFSMDGDIADLRELCKIKEEYDCMLYIDEAHAIGTRGEQGLGICEEQQVINKVDIISCPMGKGMASMGCFTVMNEVLKDYLINKMRPLIFTTALPPINVSWSVYVFRDFVKRTKKRGHLNSVSEHVQKTMVLNHLNAPSQSNIIPLIIGENEATVQLAENLQQNGFLVFPIRPPAVAQGSARLRISLTADMQIQDLEPFLELLKNNP</sequence>
<evidence type="ECO:0000313" key="6">
    <source>
        <dbReference type="Proteomes" id="UP001354989"/>
    </source>
</evidence>
<organism evidence="5 6">
    <name type="scientific">Persicobacter psychrovividus</name>
    <dbReference type="NCBI Taxonomy" id="387638"/>
    <lineage>
        <taxon>Bacteria</taxon>
        <taxon>Pseudomonadati</taxon>
        <taxon>Bacteroidota</taxon>
        <taxon>Cytophagia</taxon>
        <taxon>Cytophagales</taxon>
        <taxon>Persicobacteraceae</taxon>
        <taxon>Persicobacter</taxon>
    </lineage>
</organism>
<name>A0ABN6LKK6_9BACT</name>
<reference evidence="5 6" key="1">
    <citation type="submission" date="2021-12" db="EMBL/GenBank/DDBJ databases">
        <title>Genome sequencing of bacteria with rrn-lacking chromosome and rrn-plasmid.</title>
        <authorList>
            <person name="Anda M."/>
            <person name="Iwasaki W."/>
        </authorList>
    </citation>
    <scope>NUCLEOTIDE SEQUENCE [LARGE SCALE GENOMIC DNA]</scope>
    <source>
        <strain evidence="5 6">NBRC 101262</strain>
        <plasmid evidence="5 6">pPPrrn</plasmid>
    </source>
</reference>
<dbReference type="RefSeq" id="WP_332922916.1">
    <property type="nucleotide sequence ID" value="NZ_AP025304.1"/>
</dbReference>
<dbReference type="InterPro" id="IPR015424">
    <property type="entry name" value="PyrdxlP-dep_Trfase"/>
</dbReference>
<accession>A0ABN6LKK6</accession>
<evidence type="ECO:0000256" key="3">
    <source>
        <dbReference type="ARBA" id="ARBA00022898"/>
    </source>
</evidence>
<dbReference type="Pfam" id="PF00155">
    <property type="entry name" value="Aminotran_1_2"/>
    <property type="match status" value="1"/>
</dbReference>
<dbReference type="CDD" id="cd06454">
    <property type="entry name" value="KBL_like"/>
    <property type="match status" value="1"/>
</dbReference>
<dbReference type="PANTHER" id="PTHR13693:SF100">
    <property type="entry name" value="8-AMINO-7-OXONONANOATE SYNTHASE"/>
    <property type="match status" value="1"/>
</dbReference>
<protein>
    <submittedName>
        <fullName evidence="5">8-amino-7-oxononanoate synthase</fullName>
    </submittedName>
</protein>
<evidence type="ECO:0000259" key="4">
    <source>
        <dbReference type="Pfam" id="PF00155"/>
    </source>
</evidence>
<dbReference type="EMBL" id="AP025304">
    <property type="protein sequence ID" value="BDD02514.1"/>
    <property type="molecule type" value="Genomic_DNA"/>
</dbReference>
<dbReference type="Gene3D" id="3.40.640.10">
    <property type="entry name" value="Type I PLP-dependent aspartate aminotransferase-like (Major domain)"/>
    <property type="match status" value="1"/>
</dbReference>
<evidence type="ECO:0000313" key="5">
    <source>
        <dbReference type="EMBL" id="BDD02514.1"/>
    </source>
</evidence>
<proteinExistence type="predicted"/>
<feature type="domain" description="Aminotransferase class I/classII large" evidence="4">
    <location>
        <begin position="38"/>
        <end position="383"/>
    </location>
</feature>
<keyword evidence="6" id="KW-1185">Reference proteome</keyword>
<dbReference type="SUPFAM" id="SSF53383">
    <property type="entry name" value="PLP-dependent transferases"/>
    <property type="match status" value="1"/>
</dbReference>
<dbReference type="Proteomes" id="UP001354989">
    <property type="component" value="Plasmid pPPrrn"/>
</dbReference>
<keyword evidence="2" id="KW-0808">Transferase</keyword>
<dbReference type="PANTHER" id="PTHR13693">
    <property type="entry name" value="CLASS II AMINOTRANSFERASE/8-AMINO-7-OXONONANOATE SYNTHASE"/>
    <property type="match status" value="1"/>
</dbReference>
<dbReference type="InterPro" id="IPR004839">
    <property type="entry name" value="Aminotransferase_I/II_large"/>
</dbReference>
<dbReference type="InterPro" id="IPR015422">
    <property type="entry name" value="PyrdxlP-dep_Trfase_small"/>
</dbReference>
<gene>
    <name evidence="5" type="primary">bioF</name>
    <name evidence="5" type="ORF">PEPS_47940</name>
</gene>
<dbReference type="InterPro" id="IPR015421">
    <property type="entry name" value="PyrdxlP-dep_Trfase_major"/>
</dbReference>
<evidence type="ECO:0000256" key="2">
    <source>
        <dbReference type="ARBA" id="ARBA00022679"/>
    </source>
</evidence>